<dbReference type="Proteomes" id="UP001055879">
    <property type="component" value="Linkage Group LG01"/>
</dbReference>
<protein>
    <submittedName>
        <fullName evidence="1">Uncharacterized protein</fullName>
    </submittedName>
</protein>
<name>A0ACB9FIN3_ARCLA</name>
<gene>
    <name evidence="1" type="ORF">L6452_02004</name>
</gene>
<comment type="caution">
    <text evidence="1">The sequence shown here is derived from an EMBL/GenBank/DDBJ whole genome shotgun (WGS) entry which is preliminary data.</text>
</comment>
<proteinExistence type="predicted"/>
<evidence type="ECO:0000313" key="2">
    <source>
        <dbReference type="Proteomes" id="UP001055879"/>
    </source>
</evidence>
<organism evidence="1 2">
    <name type="scientific">Arctium lappa</name>
    <name type="common">Greater burdock</name>
    <name type="synonym">Lappa major</name>
    <dbReference type="NCBI Taxonomy" id="4217"/>
    <lineage>
        <taxon>Eukaryota</taxon>
        <taxon>Viridiplantae</taxon>
        <taxon>Streptophyta</taxon>
        <taxon>Embryophyta</taxon>
        <taxon>Tracheophyta</taxon>
        <taxon>Spermatophyta</taxon>
        <taxon>Magnoliopsida</taxon>
        <taxon>eudicotyledons</taxon>
        <taxon>Gunneridae</taxon>
        <taxon>Pentapetalae</taxon>
        <taxon>asterids</taxon>
        <taxon>campanulids</taxon>
        <taxon>Asterales</taxon>
        <taxon>Asteraceae</taxon>
        <taxon>Carduoideae</taxon>
        <taxon>Cardueae</taxon>
        <taxon>Arctiinae</taxon>
        <taxon>Arctium</taxon>
    </lineage>
</organism>
<accession>A0ACB9FIN3</accession>
<reference evidence="1 2" key="2">
    <citation type="journal article" date="2022" name="Mol. Ecol. Resour.">
        <title>The genomes of chicory, endive, great burdock and yacon provide insights into Asteraceae paleo-polyploidization history and plant inulin production.</title>
        <authorList>
            <person name="Fan W."/>
            <person name="Wang S."/>
            <person name="Wang H."/>
            <person name="Wang A."/>
            <person name="Jiang F."/>
            <person name="Liu H."/>
            <person name="Zhao H."/>
            <person name="Xu D."/>
            <person name="Zhang Y."/>
        </authorList>
    </citation>
    <scope>NUCLEOTIDE SEQUENCE [LARGE SCALE GENOMIC DNA]</scope>
    <source>
        <strain evidence="2">cv. Niubang</strain>
    </source>
</reference>
<dbReference type="EMBL" id="CM042047">
    <property type="protein sequence ID" value="KAI3770856.1"/>
    <property type="molecule type" value="Genomic_DNA"/>
</dbReference>
<sequence>MVNPTNRFGFCHLLPSIRAFPTSLFLYITLKPEPTYFLSSTVLLQNRRLPQISFLSQGLLFVHMLDEDVDGFLRRKE</sequence>
<reference evidence="2" key="1">
    <citation type="journal article" date="2022" name="Mol. Ecol. Resour.">
        <title>The genomes of chicory, endive, great burdock and yacon provide insights into Asteraceae palaeo-polyploidization history and plant inulin production.</title>
        <authorList>
            <person name="Fan W."/>
            <person name="Wang S."/>
            <person name="Wang H."/>
            <person name="Wang A."/>
            <person name="Jiang F."/>
            <person name="Liu H."/>
            <person name="Zhao H."/>
            <person name="Xu D."/>
            <person name="Zhang Y."/>
        </authorList>
    </citation>
    <scope>NUCLEOTIDE SEQUENCE [LARGE SCALE GENOMIC DNA]</scope>
    <source>
        <strain evidence="2">cv. Niubang</strain>
    </source>
</reference>
<keyword evidence="2" id="KW-1185">Reference proteome</keyword>
<evidence type="ECO:0000313" key="1">
    <source>
        <dbReference type="EMBL" id="KAI3770856.1"/>
    </source>
</evidence>